<dbReference type="Gene3D" id="3.40.50.1460">
    <property type="match status" value="3"/>
</dbReference>
<evidence type="ECO:0000313" key="2">
    <source>
        <dbReference type="Proteomes" id="UP001171945"/>
    </source>
</evidence>
<dbReference type="EMBL" id="JAUCGM010000002">
    <property type="protein sequence ID" value="MDM8561751.1"/>
    <property type="molecule type" value="Genomic_DNA"/>
</dbReference>
<sequence>MNIQYVSFITNNLFALFCLLIVNLSVVQAEPITVDHVRGALEWAKAQGTLDQPLYLFITGHAAPDKIQLDKLSYLESAELKSMLDDYQTATGNELIIVIDAPYAGSFVKSLAASKRAVISSTTEDGLAYFVEKQGFNLFFTDNLHRGMNLFEAFELASQRQERKLGKLMLLGVGGEAIQARQVPQLDDDGDGIFTDNDGQWLRQIYIVGDNLVHASNDKTNSLLNTAKSISERTFRMFSDLILGSEVFASTIKRSTRSGKHAAIIIAAGGNNKTNSLWDTTESISNYTYKMFYNRGFDHEKIYYLSSASWADFNGDGINDNIVDAPKVSSEYEDPEVDAVESIKGAAIIIAGGGNQSSNPLWDTTESIANNTYRVLHEGGFLNKQIYYLSPKPWADINGDGNDDHIVDAPKPERPLTVNDIRDALTWAKTRGKLDQPLYLFFVDHGGPDKLQIAKNTQMGANEFKAILDDYQNSTGNELILVIDASYSGSFLESLANPGRTIISSSSATELAYFDVTDKTGFCHFFASNLHKGMSFYDAFEYARDEQNKMVNPIFEVVQTPQLDDNGDGLFTDADGQWLRHIYLDHRTDVAITIEALTTSTTLQAGQEFLLKSRIQGPIKRAWVEIEIDRNFQTAKQLELSQATEENIWETTWKETFYNGGYQVTFYAENLQGSTVNSGKPVTIQVINGLEPPQQRLAIVIAGGGNHQSNGLWDDTESISNYIYNMLHERKFTDKEIYYLTPELGADFDGDGINDHVVDTPSPGQPLTIDDIHAAMKWAKEHGTLGQPLYLFFTGHGSRAKDGRLQLAKLEYLLTSTLKELLDEYQNTTSNQVILFIDACYSGVWVEQLKAPNRAIISSSNPNELAIFYDKKSFNRFLAKFLISGTTVFEAFDLARDEQRKMIGSQTRTDNVEDISLNQTPLLDDNGDGISNSNDGRWLKKLRIGHRIESGSLIVEVEGVTQSTTLQVGQPLTLKAKADTDTESATQVWALIRPPKMNLVLDTNGTPILGFQRLDLSHTKDILWEGIWSDAVYNGDYEINFYAQDKQGNIASSDKSIIINVTGGVEPPEKANLQIVLEKDRYRPGEPLKAELIENLGWGYDLYAAVVMPDGHFIAFKNTNQFSPVNEAKKWRGQRAQNSHTTLVDFTLPEGLPTGEYCLYGILSPEREDVFETLALDLWVMEQRCFEVY</sequence>
<dbReference type="PANTHER" id="PTHR12000:SF42">
    <property type="entry name" value="LEGUMAIN"/>
    <property type="match status" value="1"/>
</dbReference>
<dbReference type="PANTHER" id="PTHR12000">
    <property type="entry name" value="HEMOGLOBINASE FAMILY MEMBER"/>
    <property type="match status" value="1"/>
</dbReference>
<dbReference type="InterPro" id="IPR028994">
    <property type="entry name" value="Integrin_alpha_N"/>
</dbReference>
<organism evidence="1 2">
    <name type="scientific">Candidatus Marithioploca araucensis</name>
    <dbReference type="NCBI Taxonomy" id="70273"/>
    <lineage>
        <taxon>Bacteria</taxon>
        <taxon>Pseudomonadati</taxon>
        <taxon>Pseudomonadota</taxon>
        <taxon>Gammaproteobacteria</taxon>
        <taxon>Thiotrichales</taxon>
        <taxon>Thiotrichaceae</taxon>
        <taxon>Candidatus Marithioploca</taxon>
    </lineage>
</organism>
<keyword evidence="2" id="KW-1185">Reference proteome</keyword>
<gene>
    <name evidence="1" type="ORF">QUF54_00175</name>
</gene>
<dbReference type="Pfam" id="PF01650">
    <property type="entry name" value="Peptidase_C13"/>
    <property type="match status" value="3"/>
</dbReference>
<evidence type="ECO:0000313" key="1">
    <source>
        <dbReference type="EMBL" id="MDM8561751.1"/>
    </source>
</evidence>
<comment type="caution">
    <text evidence="1">The sequence shown here is derived from an EMBL/GenBank/DDBJ whole genome shotgun (WGS) entry which is preliminary data.</text>
</comment>
<accession>A0ABT7VS42</accession>
<proteinExistence type="predicted"/>
<protein>
    <submittedName>
        <fullName evidence="1">C13 family peptidase</fullName>
    </submittedName>
</protein>
<reference evidence="1" key="1">
    <citation type="submission" date="2023-06" db="EMBL/GenBank/DDBJ databases">
        <title>Uncultivated large filamentous bacteria from sulfidic sediments reveal new species and different genomic features in energy metabolism and defense.</title>
        <authorList>
            <person name="Fonseca A."/>
        </authorList>
    </citation>
    <scope>NUCLEOTIDE SEQUENCE</scope>
    <source>
        <strain evidence="1">HSG4</strain>
    </source>
</reference>
<dbReference type="SUPFAM" id="SSF69318">
    <property type="entry name" value="Integrin alpha N-terminal domain"/>
    <property type="match status" value="1"/>
</dbReference>
<dbReference type="Proteomes" id="UP001171945">
    <property type="component" value="Unassembled WGS sequence"/>
</dbReference>
<name>A0ABT7VS42_9GAMM</name>
<dbReference type="InterPro" id="IPR001096">
    <property type="entry name" value="Peptidase_C13"/>
</dbReference>